<feature type="non-terminal residue" evidence="1">
    <location>
        <position position="1"/>
    </location>
</feature>
<dbReference type="AlphaFoldDB" id="A0A7R9C2N8"/>
<dbReference type="OrthoDB" id="8300214at2759"/>
<keyword evidence="2" id="KW-1185">Reference proteome</keyword>
<protein>
    <submittedName>
        <fullName evidence="1">Uncharacterized protein</fullName>
    </submittedName>
</protein>
<dbReference type="EMBL" id="OA931795">
    <property type="protein sequence ID" value="CAD7286131.1"/>
    <property type="molecule type" value="Genomic_DNA"/>
</dbReference>
<dbReference type="Gene3D" id="3.40.50.150">
    <property type="entry name" value="Vaccinia Virus protein VP39"/>
    <property type="match status" value="1"/>
</dbReference>
<evidence type="ECO:0000313" key="2">
    <source>
        <dbReference type="Proteomes" id="UP000678499"/>
    </source>
</evidence>
<dbReference type="Proteomes" id="UP000678499">
    <property type="component" value="Unassembled WGS sequence"/>
</dbReference>
<dbReference type="SUPFAM" id="SSF53335">
    <property type="entry name" value="S-adenosyl-L-methionine-dependent methyltransferases"/>
    <property type="match status" value="1"/>
</dbReference>
<name>A0A7R9C2N8_9CRUS</name>
<sequence length="99" mass="11609">MQEFGSHLKIQRFDRVLFLFSRVGYFPKKFIEPLMAPDSEMVCVDMFPAMIEYARKNAAGKNIGHVIIDPHKIDELKHMYPTGFSHIVSFLSLQWVKEY</sequence>
<dbReference type="EMBL" id="CAJPEX010049758">
    <property type="protein sequence ID" value="CAG0926283.1"/>
    <property type="molecule type" value="Genomic_DNA"/>
</dbReference>
<reference evidence="1" key="1">
    <citation type="submission" date="2020-11" db="EMBL/GenBank/DDBJ databases">
        <authorList>
            <person name="Tran Van P."/>
        </authorList>
    </citation>
    <scope>NUCLEOTIDE SEQUENCE</scope>
</reference>
<accession>A0A7R9C2N8</accession>
<proteinExistence type="predicted"/>
<dbReference type="InterPro" id="IPR029063">
    <property type="entry name" value="SAM-dependent_MTases_sf"/>
</dbReference>
<evidence type="ECO:0000313" key="1">
    <source>
        <dbReference type="EMBL" id="CAD7286131.1"/>
    </source>
</evidence>
<gene>
    <name evidence="1" type="ORF">NMOB1V02_LOCUS13733</name>
</gene>
<organism evidence="1">
    <name type="scientific">Notodromas monacha</name>
    <dbReference type="NCBI Taxonomy" id="399045"/>
    <lineage>
        <taxon>Eukaryota</taxon>
        <taxon>Metazoa</taxon>
        <taxon>Ecdysozoa</taxon>
        <taxon>Arthropoda</taxon>
        <taxon>Crustacea</taxon>
        <taxon>Oligostraca</taxon>
        <taxon>Ostracoda</taxon>
        <taxon>Podocopa</taxon>
        <taxon>Podocopida</taxon>
        <taxon>Cypridocopina</taxon>
        <taxon>Cypridoidea</taxon>
        <taxon>Cyprididae</taxon>
        <taxon>Notodromas</taxon>
    </lineage>
</organism>